<dbReference type="GO" id="GO:0017000">
    <property type="term" value="P:antibiotic biosynthetic process"/>
    <property type="evidence" value="ECO:0007669"/>
    <property type="project" value="InterPro"/>
</dbReference>
<evidence type="ECO:0000256" key="1">
    <source>
        <dbReference type="ARBA" id="ARBA00006586"/>
    </source>
</evidence>
<evidence type="ECO:0000256" key="2">
    <source>
        <dbReference type="ARBA" id="ARBA00022801"/>
    </source>
</evidence>
<dbReference type="Gene3D" id="1.10.439.10">
    <property type="entry name" value="Penicillin Amidohydrolase, domain 1"/>
    <property type="match status" value="1"/>
</dbReference>
<gene>
    <name evidence="7" type="ORF">SAMN05444372_10117</name>
</gene>
<dbReference type="PIRSF" id="PIRSF001227">
    <property type="entry name" value="Pen_acylase"/>
    <property type="match status" value="1"/>
</dbReference>
<accession>A0A1M5F991</accession>
<evidence type="ECO:0000256" key="3">
    <source>
        <dbReference type="ARBA" id="ARBA00023145"/>
    </source>
</evidence>
<sequence length="797" mass="90157">MKILKKIAFTLFLIMALIITAAFIYGIYSKPKYKGEQQLANIQKETTVYFDDFGVPHIYASSSKDAMVALGYVHAQDRLWQMELMRRIAPGRLSEIFGSAALKNDKFFAGIGIEEASAKAIAKLDKNSQSYQLTMSYLDGINQYLIEGTTPVEFSLLGIKKEKFTIKDIYNIFGYMSFSFAMAQKSDPLMTDIRNKYGMEYLKEFGLDSSYNTTRIKNAKDKSQQYAAISKSIVAILDESPISPFIGSNSWVLAPKKTKKGKVIFANDPHIGFSQPGTWYEAHLVTPDFELYGSYLAGTPYPLLGHNREYAYGLTMFENDDIDFYQEEINPKDNNSYKTASGFSAYQTLKKTIKVKDSADVFLNLKITRHGPVVNDLVDGLQKDKPVSMSWIYTQQPIQILDAVYMLSHAKSKQDFQKGVALIAAPGLNVMYGDAEGNVAWWATGKLYKHNQGVNPNFILNGATGKDDIAEYLDFSKNPSAENPKWNYVYSANNQPERIDGFLYPGYYLPEDRAKRITKLLDRKSNWDMASVGNMLFDNTSSVSPEVVKNLLSNLDEKLLSQNEQQAVEILKRWKGSNNLNDVAPTIYNKWIFNYLKNTFEDELGAENFKMFLSTHIIKQIVARQVKNENSLWWDNTNTKDVKENRTQIVSKSFKESIVALEEQLGTDVEKWTWNNVHTVEHQHPLGKVAALKGIFNVGPFEVSGATEVINNLFFDFTGDGTYEVKGGPSTRRIVDFSDVENSWSILPTGQSGNPLSAHYSDQAELYNAGKFRRMLLNKAEIVRTSTKLVFKPVKKK</sequence>
<feature type="transmembrane region" description="Helical" evidence="6">
    <location>
        <begin position="7"/>
        <end position="28"/>
    </location>
</feature>
<dbReference type="Pfam" id="PF01804">
    <property type="entry name" value="Penicil_amidase"/>
    <property type="match status" value="1"/>
</dbReference>
<feature type="binding site" evidence="5">
    <location>
        <position position="320"/>
    </location>
    <ligand>
        <name>Ca(2+)</name>
        <dbReference type="ChEBI" id="CHEBI:29108"/>
    </ligand>
</feature>
<dbReference type="InterPro" id="IPR014395">
    <property type="entry name" value="Pen/GL7ACA/AHL_acylase"/>
</dbReference>
<feature type="binding site" evidence="5">
    <location>
        <position position="323"/>
    </location>
    <ligand>
        <name>Ca(2+)</name>
        <dbReference type="ChEBI" id="CHEBI:29108"/>
    </ligand>
</feature>
<keyword evidence="6" id="KW-0812">Transmembrane</keyword>
<dbReference type="CDD" id="cd03747">
    <property type="entry name" value="Ntn_PGA_like"/>
    <property type="match status" value="1"/>
</dbReference>
<dbReference type="STRING" id="229205.SAMN05444372_10117"/>
<dbReference type="InterPro" id="IPR029055">
    <property type="entry name" value="Ntn_hydrolases_N"/>
</dbReference>
<reference evidence="8" key="1">
    <citation type="submission" date="2016-11" db="EMBL/GenBank/DDBJ databases">
        <authorList>
            <person name="Varghese N."/>
            <person name="Submissions S."/>
        </authorList>
    </citation>
    <scope>NUCLEOTIDE SEQUENCE [LARGE SCALE GENOMIC DNA]</scope>
    <source>
        <strain evidence="8">DSM 17659</strain>
    </source>
</reference>
<dbReference type="Gene3D" id="3.60.20.10">
    <property type="entry name" value="Glutamine Phosphoribosylpyrophosphate, subunit 1, domain 1"/>
    <property type="match status" value="1"/>
</dbReference>
<keyword evidence="8" id="KW-1185">Reference proteome</keyword>
<name>A0A1M5F991_9FLAO</name>
<dbReference type="OrthoDB" id="9759796at2"/>
<keyword evidence="6" id="KW-1133">Transmembrane helix</keyword>
<keyword evidence="2" id="KW-0378">Hydrolase</keyword>
<dbReference type="AlphaFoldDB" id="A0A1M5F991"/>
<dbReference type="Proteomes" id="UP000184020">
    <property type="component" value="Unassembled WGS sequence"/>
</dbReference>
<keyword evidence="3" id="KW-0865">Zymogen</keyword>
<dbReference type="InterPro" id="IPR002692">
    <property type="entry name" value="S45"/>
</dbReference>
<dbReference type="Gene3D" id="1.10.1400.10">
    <property type="match status" value="1"/>
</dbReference>
<evidence type="ECO:0000313" key="8">
    <source>
        <dbReference type="Proteomes" id="UP000184020"/>
    </source>
</evidence>
<protein>
    <submittedName>
        <fullName evidence="7">Penicillin amidase</fullName>
    </submittedName>
</protein>
<keyword evidence="5" id="KW-0479">Metal-binding</keyword>
<evidence type="ECO:0000313" key="7">
    <source>
        <dbReference type="EMBL" id="SHF88049.1"/>
    </source>
</evidence>
<dbReference type="PANTHER" id="PTHR34218:SF5">
    <property type="entry name" value="PENICILLIN ACYLASE FAMILY PROTEIN"/>
    <property type="match status" value="1"/>
</dbReference>
<keyword evidence="5" id="KW-0106">Calcium</keyword>
<dbReference type="GO" id="GO:0016811">
    <property type="term" value="F:hydrolase activity, acting on carbon-nitrogen (but not peptide) bonds, in linear amides"/>
    <property type="evidence" value="ECO:0007669"/>
    <property type="project" value="InterPro"/>
</dbReference>
<keyword evidence="6" id="KW-0472">Membrane</keyword>
<dbReference type="RefSeq" id="WP_073016014.1">
    <property type="nucleotide sequence ID" value="NZ_FQWF01000001.1"/>
</dbReference>
<dbReference type="SUPFAM" id="SSF56235">
    <property type="entry name" value="N-terminal nucleophile aminohydrolases (Ntn hydrolases)"/>
    <property type="match status" value="1"/>
</dbReference>
<feature type="active site" description="Nucleophile" evidence="4">
    <location>
        <position position="248"/>
    </location>
</feature>
<dbReference type="InterPro" id="IPR043147">
    <property type="entry name" value="Penicillin_amidase_A-knob"/>
</dbReference>
<dbReference type="InterPro" id="IPR043146">
    <property type="entry name" value="Penicillin_amidase_N_B-knob"/>
</dbReference>
<comment type="similarity">
    <text evidence="1">Belongs to the peptidase S45 family.</text>
</comment>
<dbReference type="PANTHER" id="PTHR34218">
    <property type="entry name" value="PEPTIDASE S45 PENICILLIN AMIDASE"/>
    <property type="match status" value="1"/>
</dbReference>
<organism evidence="7 8">
    <name type="scientific">Flavobacterium micromati</name>
    <dbReference type="NCBI Taxonomy" id="229205"/>
    <lineage>
        <taxon>Bacteria</taxon>
        <taxon>Pseudomonadati</taxon>
        <taxon>Bacteroidota</taxon>
        <taxon>Flavobacteriia</taxon>
        <taxon>Flavobacteriales</taxon>
        <taxon>Flavobacteriaceae</taxon>
        <taxon>Flavobacterium</taxon>
    </lineage>
</organism>
<evidence type="ECO:0000256" key="4">
    <source>
        <dbReference type="PIRSR" id="PIRSR001227-1"/>
    </source>
</evidence>
<evidence type="ECO:0000256" key="6">
    <source>
        <dbReference type="SAM" id="Phobius"/>
    </source>
</evidence>
<dbReference type="EMBL" id="FQWF01000001">
    <property type="protein sequence ID" value="SHF88049.1"/>
    <property type="molecule type" value="Genomic_DNA"/>
</dbReference>
<feature type="binding site" evidence="5">
    <location>
        <position position="456"/>
    </location>
    <ligand>
        <name>Ca(2+)</name>
        <dbReference type="ChEBI" id="CHEBI:29108"/>
    </ligand>
</feature>
<comment type="cofactor">
    <cofactor evidence="5">
        <name>Ca(2+)</name>
        <dbReference type="ChEBI" id="CHEBI:29108"/>
    </cofactor>
    <text evidence="5">Binds 1 Ca(2+) ion per dimer.</text>
</comment>
<dbReference type="Gene3D" id="2.30.120.10">
    <property type="match status" value="1"/>
</dbReference>
<evidence type="ECO:0000256" key="5">
    <source>
        <dbReference type="PIRSR" id="PIRSR001227-2"/>
    </source>
</evidence>
<dbReference type="InterPro" id="IPR023343">
    <property type="entry name" value="Penicillin_amidase_dom1"/>
</dbReference>
<dbReference type="GO" id="GO:0046872">
    <property type="term" value="F:metal ion binding"/>
    <property type="evidence" value="ECO:0007669"/>
    <property type="project" value="UniProtKB-KW"/>
</dbReference>
<proteinExistence type="inferred from homology"/>